<dbReference type="GO" id="GO:0001228">
    <property type="term" value="F:DNA-binding transcription activator activity, RNA polymerase II-specific"/>
    <property type="evidence" value="ECO:0007669"/>
    <property type="project" value="TreeGrafter"/>
</dbReference>
<name>A0A8K0WPB7_9HYPO</name>
<dbReference type="InterPro" id="IPR021858">
    <property type="entry name" value="Fun_TF"/>
</dbReference>
<dbReference type="InterPro" id="IPR013087">
    <property type="entry name" value="Znf_C2H2_type"/>
</dbReference>
<evidence type="ECO:0000259" key="2">
    <source>
        <dbReference type="SMART" id="SM00355"/>
    </source>
</evidence>
<dbReference type="Proteomes" id="UP000813444">
    <property type="component" value="Unassembled WGS sequence"/>
</dbReference>
<proteinExistence type="predicted"/>
<dbReference type="SMART" id="SM00355">
    <property type="entry name" value="ZnF_C2H2"/>
    <property type="match status" value="2"/>
</dbReference>
<reference evidence="3" key="1">
    <citation type="journal article" date="2021" name="Nat. Commun.">
        <title>Genetic determinants of endophytism in the Arabidopsis root mycobiome.</title>
        <authorList>
            <person name="Mesny F."/>
            <person name="Miyauchi S."/>
            <person name="Thiergart T."/>
            <person name="Pickel B."/>
            <person name="Atanasova L."/>
            <person name="Karlsson M."/>
            <person name="Huettel B."/>
            <person name="Barry K.W."/>
            <person name="Haridas S."/>
            <person name="Chen C."/>
            <person name="Bauer D."/>
            <person name="Andreopoulos W."/>
            <person name="Pangilinan J."/>
            <person name="LaButti K."/>
            <person name="Riley R."/>
            <person name="Lipzen A."/>
            <person name="Clum A."/>
            <person name="Drula E."/>
            <person name="Henrissat B."/>
            <person name="Kohler A."/>
            <person name="Grigoriev I.V."/>
            <person name="Martin F.M."/>
            <person name="Hacquard S."/>
        </authorList>
    </citation>
    <scope>NUCLEOTIDE SEQUENCE</scope>
    <source>
        <strain evidence="3">MPI-CAGE-CH-0235</strain>
    </source>
</reference>
<evidence type="ECO:0000313" key="4">
    <source>
        <dbReference type="Proteomes" id="UP000813444"/>
    </source>
</evidence>
<comment type="caution">
    <text evidence="3">The sequence shown here is derived from an EMBL/GenBank/DDBJ whole genome shotgun (WGS) entry which is preliminary data.</text>
</comment>
<organism evidence="3 4">
    <name type="scientific">Stachybotrys elegans</name>
    <dbReference type="NCBI Taxonomy" id="80388"/>
    <lineage>
        <taxon>Eukaryota</taxon>
        <taxon>Fungi</taxon>
        <taxon>Dikarya</taxon>
        <taxon>Ascomycota</taxon>
        <taxon>Pezizomycotina</taxon>
        <taxon>Sordariomycetes</taxon>
        <taxon>Hypocreomycetidae</taxon>
        <taxon>Hypocreales</taxon>
        <taxon>Stachybotryaceae</taxon>
        <taxon>Stachybotrys</taxon>
    </lineage>
</organism>
<evidence type="ECO:0000256" key="1">
    <source>
        <dbReference type="ARBA" id="ARBA00023242"/>
    </source>
</evidence>
<gene>
    <name evidence="3" type="ORF">B0I35DRAFT_480521</name>
</gene>
<evidence type="ECO:0000313" key="3">
    <source>
        <dbReference type="EMBL" id="KAH7313875.1"/>
    </source>
</evidence>
<protein>
    <recommendedName>
        <fullName evidence="2">C2H2-type domain-containing protein</fullName>
    </recommendedName>
</protein>
<dbReference type="PANTHER" id="PTHR47784:SF5">
    <property type="entry name" value="STEROL UPTAKE CONTROL PROTEIN 2"/>
    <property type="match status" value="1"/>
</dbReference>
<feature type="domain" description="C2H2-type" evidence="2">
    <location>
        <begin position="21"/>
        <end position="43"/>
    </location>
</feature>
<keyword evidence="1" id="KW-0539">Nucleus</keyword>
<dbReference type="InterPro" id="IPR022698">
    <property type="entry name" value="OrsD"/>
</dbReference>
<dbReference type="EMBL" id="JAGPNK010000009">
    <property type="protein sequence ID" value="KAH7313875.1"/>
    <property type="molecule type" value="Genomic_DNA"/>
</dbReference>
<dbReference type="Pfam" id="PF11951">
    <property type="entry name" value="Fungal_trans_2"/>
    <property type="match status" value="1"/>
</dbReference>
<dbReference type="AlphaFoldDB" id="A0A8K0WPB7"/>
<feature type="domain" description="C2H2-type" evidence="2">
    <location>
        <begin position="87"/>
        <end position="112"/>
    </location>
</feature>
<sequence length="471" mass="53665">MAATTLPPTELFHYSPSHQVLICTVCRYAVQPTAIARHLKDLHHVYRAARRPYMAYTSTLELRDPELVEPPSPEQFPVAHLPVERGWRCSAPGCGYLCASTKRMENHWPAKHGRKGLASDDWTSVLLQTFFRGNMLQYFTNHPAGYPLNDHVRSLTKVYQPDQVDQRILTHYFASTFESFMLKEDNMAEIWLHVVPGIAQQHPFVFHGIMACTALHMAHLQPDRAAEYTVRALSHQDVAISQFRYAIDHPSRQNANALVAFGYLLTVYSFAADLSNDENPLFIVDDSNSEWGDKPLALPQWLYFVRAGCVMLCDVWDAVETGPTKVLAYAWEVDVHVSEVGDSKMPFLDYFMTLIPTDGSWSTQSIDAYRTAATMLAESFAFVNGHDTKQNLTTWVIMSVWPMRLQDEFIALLSERHAGALILMAYYCVILKRLDGLWYFQGRPAKLLGSILRVLDRKWHPSVQEAIDHVM</sequence>
<dbReference type="PANTHER" id="PTHR47784">
    <property type="entry name" value="STEROL UPTAKE CONTROL PROTEIN 2"/>
    <property type="match status" value="1"/>
</dbReference>
<dbReference type="OrthoDB" id="416217at2759"/>
<keyword evidence="4" id="KW-1185">Reference proteome</keyword>
<accession>A0A8K0WPB7</accession>
<dbReference type="Pfam" id="PF12013">
    <property type="entry name" value="OrsD"/>
    <property type="match status" value="1"/>
</dbReference>
<dbReference type="InterPro" id="IPR053157">
    <property type="entry name" value="Sterol_Uptake_Regulator"/>
</dbReference>